<protein>
    <submittedName>
        <fullName evidence="1">Uncharacterized protein</fullName>
    </submittedName>
</protein>
<sequence>MTQAFDVEALIKLRLQTRAISDVLRAQAADYLSTLTPLLRPQALFGEYLQGAPRGSGRETQHHFRELKELYDRVASASPFQLVSELEVPLSLVSTTPELFPVEYDIVLAQSGQTVRITSPTRWVVGFNSFDLAGFRKVVRDPNRSSAELYRFVVHYLVLFQCLSKAAGLSRLLEGLRFPVTYERLKDFGDLPFCVINSPLTASLPDESVIRNSTQIAGTSSFEELVGRDNILGMNDEIRERLLRTIEGL</sequence>
<dbReference type="RefSeq" id="WP_176569547.1">
    <property type="nucleotide sequence ID" value="NZ_CP056030.1"/>
</dbReference>
<keyword evidence="2" id="KW-1185">Reference proteome</keyword>
<name>A0A7D5D408_9PSED</name>
<dbReference type="AlphaFoldDB" id="A0A7D5D408"/>
<dbReference type="KEGG" id="pez:HWQ56_00750"/>
<dbReference type="Proteomes" id="UP000509568">
    <property type="component" value="Chromosome"/>
</dbReference>
<gene>
    <name evidence="1" type="ORF">HWQ56_00750</name>
</gene>
<organism evidence="1 2">
    <name type="scientific">Pseudomonas eucalypticola</name>
    <dbReference type="NCBI Taxonomy" id="2599595"/>
    <lineage>
        <taxon>Bacteria</taxon>
        <taxon>Pseudomonadati</taxon>
        <taxon>Pseudomonadota</taxon>
        <taxon>Gammaproteobacteria</taxon>
        <taxon>Pseudomonadales</taxon>
        <taxon>Pseudomonadaceae</taxon>
        <taxon>Pseudomonas</taxon>
    </lineage>
</organism>
<reference evidence="1 2" key="1">
    <citation type="submission" date="2020-06" db="EMBL/GenBank/DDBJ databases">
        <title>Pseudomonas eucalypticola sp. nov., an endophyte of Eucalyptus dunnii leaves with biocontrol ability of eucalyptus leaf blight.</title>
        <authorList>
            <person name="Liu Y."/>
            <person name="Song Z."/>
            <person name="Zeng H."/>
            <person name="Lu M."/>
            <person name="Wang X."/>
            <person name="Lian X."/>
            <person name="Zhang Q."/>
        </authorList>
    </citation>
    <scope>NUCLEOTIDE SEQUENCE [LARGE SCALE GENOMIC DNA]</scope>
    <source>
        <strain evidence="1 2">NP-1</strain>
    </source>
</reference>
<proteinExistence type="predicted"/>
<dbReference type="EMBL" id="CP056030">
    <property type="protein sequence ID" value="QKZ02397.1"/>
    <property type="molecule type" value="Genomic_DNA"/>
</dbReference>
<evidence type="ECO:0000313" key="2">
    <source>
        <dbReference type="Proteomes" id="UP000509568"/>
    </source>
</evidence>
<evidence type="ECO:0000313" key="1">
    <source>
        <dbReference type="EMBL" id="QKZ02397.1"/>
    </source>
</evidence>
<accession>A0A7D5D408</accession>